<accession>A0A0A9H1B9</accession>
<protein>
    <submittedName>
        <fullName evidence="2">Uncharacterized protein</fullName>
    </submittedName>
</protein>
<dbReference type="EMBL" id="GBRH01166856">
    <property type="protein sequence ID" value="JAE31040.1"/>
    <property type="molecule type" value="Transcribed_RNA"/>
</dbReference>
<feature type="region of interest" description="Disordered" evidence="1">
    <location>
        <begin position="1"/>
        <end position="27"/>
    </location>
</feature>
<reference evidence="2" key="2">
    <citation type="journal article" date="2015" name="Data Brief">
        <title>Shoot transcriptome of the giant reed, Arundo donax.</title>
        <authorList>
            <person name="Barrero R.A."/>
            <person name="Guerrero F.D."/>
            <person name="Moolhuijzen P."/>
            <person name="Goolsby J.A."/>
            <person name="Tidwell J."/>
            <person name="Bellgard S.E."/>
            <person name="Bellgard M.I."/>
        </authorList>
    </citation>
    <scope>NUCLEOTIDE SEQUENCE</scope>
    <source>
        <tissue evidence="2">Shoot tissue taken approximately 20 cm above the soil surface</tissue>
    </source>
</reference>
<organism evidence="2">
    <name type="scientific">Arundo donax</name>
    <name type="common">Giant reed</name>
    <name type="synonym">Donax arundinaceus</name>
    <dbReference type="NCBI Taxonomy" id="35708"/>
    <lineage>
        <taxon>Eukaryota</taxon>
        <taxon>Viridiplantae</taxon>
        <taxon>Streptophyta</taxon>
        <taxon>Embryophyta</taxon>
        <taxon>Tracheophyta</taxon>
        <taxon>Spermatophyta</taxon>
        <taxon>Magnoliopsida</taxon>
        <taxon>Liliopsida</taxon>
        <taxon>Poales</taxon>
        <taxon>Poaceae</taxon>
        <taxon>PACMAD clade</taxon>
        <taxon>Arundinoideae</taxon>
        <taxon>Arundineae</taxon>
        <taxon>Arundo</taxon>
    </lineage>
</organism>
<proteinExistence type="predicted"/>
<evidence type="ECO:0000256" key="1">
    <source>
        <dbReference type="SAM" id="MobiDB-lite"/>
    </source>
</evidence>
<dbReference type="AlphaFoldDB" id="A0A0A9H1B9"/>
<reference evidence="2" key="1">
    <citation type="submission" date="2014-09" db="EMBL/GenBank/DDBJ databases">
        <authorList>
            <person name="Magalhaes I.L.F."/>
            <person name="Oliveira U."/>
            <person name="Santos F.R."/>
            <person name="Vidigal T.H.D.A."/>
            <person name="Brescovit A.D."/>
            <person name="Santos A.J."/>
        </authorList>
    </citation>
    <scope>NUCLEOTIDE SEQUENCE</scope>
    <source>
        <tissue evidence="2">Shoot tissue taken approximately 20 cm above the soil surface</tissue>
    </source>
</reference>
<evidence type="ECO:0000313" key="2">
    <source>
        <dbReference type="EMBL" id="JAE31040.1"/>
    </source>
</evidence>
<name>A0A0A9H1B9_ARUDO</name>
<sequence>MGRWGQLWWPKQPGMGGESKPSLRPSPAKCWRRADGVARVPAETDDGGEFWRDSDEFDSRENEVSEWWGRWKIKKCYRSPCRD</sequence>